<dbReference type="InterPro" id="IPR001087">
    <property type="entry name" value="GDSL"/>
</dbReference>
<comment type="caution">
    <text evidence="5">The sequence shown here is derived from an EMBL/GenBank/DDBJ whole genome shotgun (WGS) entry which is preliminary data.</text>
</comment>
<keyword evidence="6" id="KW-1185">Reference proteome</keyword>
<dbReference type="InterPro" id="IPR035669">
    <property type="entry name" value="SGNH_plant_lipase-like"/>
</dbReference>
<dbReference type="OrthoDB" id="586828at2759"/>
<accession>A0A835ABZ8</accession>
<evidence type="ECO:0000313" key="5">
    <source>
        <dbReference type="EMBL" id="KAF8657855.1"/>
    </source>
</evidence>
<dbReference type="Gene3D" id="3.40.50.1110">
    <property type="entry name" value="SGNH hydrolase"/>
    <property type="match status" value="1"/>
</dbReference>
<keyword evidence="2" id="KW-0732">Signal</keyword>
<keyword evidence="3" id="KW-0378">Hydrolase</keyword>
<sequence>MRPPYGITFFGGRPTGRNCDGRLVIDFIAQGLGLPLVPPYLSHEGSFRQGANFAVGSATGLNSSFFHIGDAPGASPFPLNISLQVQLGWFEELKPSLCKTDQECKDFFGRSLFIVGEFGINDYQYSFGKKSFQEIRAFVPDLIQIISMGAERVIEHGAKTVVIPGMIPSGCAPPVLVTFADSDASEYDATTGNLRAKHPDVTIIHTDLFNHVIEMVTSPVKFGFKKDALTICCGGPGRYHYNLSIVCGDKAATTCEDPSTRLFWDGVHLTEAAYHYIAEDWLKTITSILSARASS</sequence>
<evidence type="ECO:0000256" key="3">
    <source>
        <dbReference type="ARBA" id="ARBA00022801"/>
    </source>
</evidence>
<dbReference type="InterPro" id="IPR036514">
    <property type="entry name" value="SGNH_hydro_sf"/>
</dbReference>
<keyword evidence="4" id="KW-0325">Glycoprotein</keyword>
<evidence type="ECO:0000313" key="6">
    <source>
        <dbReference type="Proteomes" id="UP000636709"/>
    </source>
</evidence>
<proteinExistence type="inferred from homology"/>
<evidence type="ECO:0000256" key="4">
    <source>
        <dbReference type="ARBA" id="ARBA00023180"/>
    </source>
</evidence>
<dbReference type="GO" id="GO:0016788">
    <property type="term" value="F:hydrolase activity, acting on ester bonds"/>
    <property type="evidence" value="ECO:0007669"/>
    <property type="project" value="InterPro"/>
</dbReference>
<dbReference type="Proteomes" id="UP000636709">
    <property type="component" value="Unassembled WGS sequence"/>
</dbReference>
<dbReference type="PANTHER" id="PTHR22835:SF506">
    <property type="entry name" value="OS01G0223200 PROTEIN"/>
    <property type="match status" value="1"/>
</dbReference>
<dbReference type="EMBL" id="JACEFO010002486">
    <property type="protein sequence ID" value="KAF8657855.1"/>
    <property type="molecule type" value="Genomic_DNA"/>
</dbReference>
<dbReference type="Pfam" id="PF00657">
    <property type="entry name" value="Lipase_GDSL"/>
    <property type="match status" value="1"/>
</dbReference>
<dbReference type="SUPFAM" id="SSF52266">
    <property type="entry name" value="SGNH hydrolase"/>
    <property type="match status" value="1"/>
</dbReference>
<name>A0A835ABZ8_9POAL</name>
<dbReference type="AlphaFoldDB" id="A0A835ABZ8"/>
<gene>
    <name evidence="5" type="ORF">HU200_059665</name>
</gene>
<reference evidence="5" key="1">
    <citation type="submission" date="2020-07" db="EMBL/GenBank/DDBJ databases">
        <title>Genome sequence and genetic diversity analysis of an under-domesticated orphan crop, white fonio (Digitaria exilis).</title>
        <authorList>
            <person name="Bennetzen J.L."/>
            <person name="Chen S."/>
            <person name="Ma X."/>
            <person name="Wang X."/>
            <person name="Yssel A.E.J."/>
            <person name="Chaluvadi S.R."/>
            <person name="Johnson M."/>
            <person name="Gangashetty P."/>
            <person name="Hamidou F."/>
            <person name="Sanogo M.D."/>
            <person name="Zwaenepoel A."/>
            <person name="Wallace J."/>
            <person name="Van De Peer Y."/>
            <person name="Van Deynze A."/>
        </authorList>
    </citation>
    <scope>NUCLEOTIDE SEQUENCE</scope>
    <source>
        <tissue evidence="5">Leaves</tissue>
    </source>
</reference>
<dbReference type="CDD" id="cd01837">
    <property type="entry name" value="SGNH_plant_lipase_like"/>
    <property type="match status" value="1"/>
</dbReference>
<comment type="similarity">
    <text evidence="1">Belongs to the 'GDSL' lipolytic enzyme family.</text>
</comment>
<dbReference type="PANTHER" id="PTHR22835">
    <property type="entry name" value="ZINC FINGER FYVE DOMAIN CONTAINING PROTEIN"/>
    <property type="match status" value="1"/>
</dbReference>
<organism evidence="5 6">
    <name type="scientific">Digitaria exilis</name>
    <dbReference type="NCBI Taxonomy" id="1010633"/>
    <lineage>
        <taxon>Eukaryota</taxon>
        <taxon>Viridiplantae</taxon>
        <taxon>Streptophyta</taxon>
        <taxon>Embryophyta</taxon>
        <taxon>Tracheophyta</taxon>
        <taxon>Spermatophyta</taxon>
        <taxon>Magnoliopsida</taxon>
        <taxon>Liliopsida</taxon>
        <taxon>Poales</taxon>
        <taxon>Poaceae</taxon>
        <taxon>PACMAD clade</taxon>
        <taxon>Panicoideae</taxon>
        <taxon>Panicodae</taxon>
        <taxon>Paniceae</taxon>
        <taxon>Anthephorinae</taxon>
        <taxon>Digitaria</taxon>
    </lineage>
</organism>
<evidence type="ECO:0000256" key="1">
    <source>
        <dbReference type="ARBA" id="ARBA00008668"/>
    </source>
</evidence>
<evidence type="ECO:0000256" key="2">
    <source>
        <dbReference type="ARBA" id="ARBA00022729"/>
    </source>
</evidence>
<protein>
    <submittedName>
        <fullName evidence="5">Uncharacterized protein</fullName>
    </submittedName>
</protein>